<comment type="caution">
    <text evidence="5">The sequence shown here is derived from an EMBL/GenBank/DDBJ whole genome shotgun (WGS) entry which is preliminary data.</text>
</comment>
<evidence type="ECO:0000256" key="3">
    <source>
        <dbReference type="ARBA" id="ARBA00023027"/>
    </source>
</evidence>
<dbReference type="InterPro" id="IPR016161">
    <property type="entry name" value="Ald_DH/histidinol_DH"/>
</dbReference>
<dbReference type="Gene3D" id="3.40.309.10">
    <property type="entry name" value="Aldehyde Dehydrogenase, Chain A, domain 2"/>
    <property type="match status" value="1"/>
</dbReference>
<dbReference type="InterPro" id="IPR017628">
    <property type="entry name" value="OHmuconic_semiald_DH"/>
</dbReference>
<comment type="similarity">
    <text evidence="1">Belongs to the aldehyde dehydrogenase family.</text>
</comment>
<dbReference type="PROSITE" id="PS00687">
    <property type="entry name" value="ALDEHYDE_DEHYDR_GLU"/>
    <property type="match status" value="1"/>
</dbReference>
<keyword evidence="2 5" id="KW-0560">Oxidoreductase</keyword>
<dbReference type="FunFam" id="3.40.605.10:FF:000007">
    <property type="entry name" value="NAD/NADP-dependent betaine aldehyde dehydrogenase"/>
    <property type="match status" value="1"/>
</dbReference>
<gene>
    <name evidence="5" type="primary">xylG_10</name>
    <name evidence="5" type="ORF">SDC9_76300</name>
</gene>
<evidence type="ECO:0000259" key="4">
    <source>
        <dbReference type="Pfam" id="PF00171"/>
    </source>
</evidence>
<protein>
    <submittedName>
        <fullName evidence="5">2-hydroxymuconic semialdehyde dehydrogenase</fullName>
        <ecNumber evidence="5">1.2.1.85</ecNumber>
    </submittedName>
</protein>
<dbReference type="InterPro" id="IPR015590">
    <property type="entry name" value="Aldehyde_DH_dom"/>
</dbReference>
<dbReference type="InterPro" id="IPR016162">
    <property type="entry name" value="Ald_DH_N"/>
</dbReference>
<dbReference type="SUPFAM" id="SSF53720">
    <property type="entry name" value="ALDH-like"/>
    <property type="match status" value="1"/>
</dbReference>
<dbReference type="InterPro" id="IPR016163">
    <property type="entry name" value="Ald_DH_C"/>
</dbReference>
<name>A0A644YN76_9ZZZZ</name>
<reference evidence="5" key="1">
    <citation type="submission" date="2019-08" db="EMBL/GenBank/DDBJ databases">
        <authorList>
            <person name="Kucharzyk K."/>
            <person name="Murdoch R.W."/>
            <person name="Higgins S."/>
            <person name="Loffler F."/>
        </authorList>
    </citation>
    <scope>NUCLEOTIDE SEQUENCE</scope>
</reference>
<evidence type="ECO:0000256" key="1">
    <source>
        <dbReference type="ARBA" id="ARBA00009986"/>
    </source>
</evidence>
<evidence type="ECO:0000313" key="5">
    <source>
        <dbReference type="EMBL" id="MPM29759.1"/>
    </source>
</evidence>
<dbReference type="EMBL" id="VSSQ01005600">
    <property type="protein sequence ID" value="MPM29759.1"/>
    <property type="molecule type" value="Genomic_DNA"/>
</dbReference>
<feature type="domain" description="Aldehyde dehydrogenase" evidence="4">
    <location>
        <begin position="13"/>
        <end position="476"/>
    </location>
</feature>
<dbReference type="FunFam" id="3.40.309.10:FF:000012">
    <property type="entry name" value="Betaine aldehyde dehydrogenase"/>
    <property type="match status" value="1"/>
</dbReference>
<organism evidence="5">
    <name type="scientific">bioreactor metagenome</name>
    <dbReference type="NCBI Taxonomy" id="1076179"/>
    <lineage>
        <taxon>unclassified sequences</taxon>
        <taxon>metagenomes</taxon>
        <taxon>ecological metagenomes</taxon>
    </lineage>
</organism>
<dbReference type="InterPro" id="IPR016160">
    <property type="entry name" value="Ald_DH_CS_CYS"/>
</dbReference>
<dbReference type="NCBIfam" id="TIGR03216">
    <property type="entry name" value="OH_muco_semi_DH"/>
    <property type="match status" value="1"/>
</dbReference>
<dbReference type="CDD" id="cd07093">
    <property type="entry name" value="ALDH_F8_HMSADH"/>
    <property type="match status" value="1"/>
</dbReference>
<dbReference type="PANTHER" id="PTHR43720">
    <property type="entry name" value="2-AMINOMUCONIC SEMIALDEHYDE DEHYDROGENASE"/>
    <property type="match status" value="1"/>
</dbReference>
<dbReference type="PROSITE" id="PS00070">
    <property type="entry name" value="ALDEHYDE_DEHYDR_CYS"/>
    <property type="match status" value="1"/>
</dbReference>
<dbReference type="Gene3D" id="3.40.605.10">
    <property type="entry name" value="Aldehyde Dehydrogenase, Chain A, domain 1"/>
    <property type="match status" value="1"/>
</dbReference>
<keyword evidence="3" id="KW-0520">NAD</keyword>
<dbReference type="EC" id="1.2.1.85" evidence="5"/>
<dbReference type="InterPro" id="IPR029510">
    <property type="entry name" value="Ald_DH_CS_GLU"/>
</dbReference>
<sequence length="480" mass="51808">MANFINGQYVETGDTFDVLYPVTGEVTAHVHTAGQAEVDAAVAAARAALSGPWGQLTTDQRIELVLDIANGITKRFDDFLELEVLDTGKPYSVASHVDIPRGAANFKAFAHTLKEHATETFRMDTPDGNGAWNFGVRRPRGVIGIISPWNLPLLLMTWKAGPALAMGNTVVVKPSEVTPSTASLLGEVMNEVGVPAGVYNVVNGFGRTGAMITSHPDVDGITFTGETVTGSIIIKATADTLKATSMEMGGKNAGIVFEDADLDLAVKELGRSCFLNTGQVCLGTERVYVHESIFGQVRDRLKDYAENELTYGYPDDDAMNFGPVVSDEHRDKVLSYYRLAEEEGATVVTGGGAPTFGDERDGGSWVEPTIWTGLAHDSRVATEEIFGPAVALIPFTDEDEVIRLANDTKYGLSATFFTKDMSRALRVAPQLEAGIVWVNSWFLRDLRTSFGGMKHSGIGREGGVHGLEFYTEISNVCIKI</sequence>
<proteinExistence type="inferred from homology"/>
<dbReference type="Pfam" id="PF00171">
    <property type="entry name" value="Aldedh"/>
    <property type="match status" value="1"/>
</dbReference>
<accession>A0A644YN76</accession>
<dbReference type="PANTHER" id="PTHR43720:SF2">
    <property type="entry name" value="2-AMINOMUCONIC SEMIALDEHYDE DEHYDROGENASE"/>
    <property type="match status" value="1"/>
</dbReference>
<dbReference type="AlphaFoldDB" id="A0A644YN76"/>
<evidence type="ECO:0000256" key="2">
    <source>
        <dbReference type="ARBA" id="ARBA00023002"/>
    </source>
</evidence>
<dbReference type="GO" id="GO:0016620">
    <property type="term" value="F:oxidoreductase activity, acting on the aldehyde or oxo group of donors, NAD or NADP as acceptor"/>
    <property type="evidence" value="ECO:0007669"/>
    <property type="project" value="InterPro"/>
</dbReference>